<dbReference type="OrthoDB" id="9809354at2"/>
<keyword evidence="8" id="KW-0479">Metal-binding</keyword>
<dbReference type="NCBIfam" id="NF002074">
    <property type="entry name" value="PRK00913.1-4"/>
    <property type="match status" value="1"/>
</dbReference>
<name>A0A1L6TB37_PISSA</name>
<evidence type="ECO:0000256" key="1">
    <source>
        <dbReference type="ARBA" id="ARBA00000135"/>
    </source>
</evidence>
<keyword evidence="5 8" id="KW-0645">Protease</keyword>
<evidence type="ECO:0000256" key="8">
    <source>
        <dbReference type="HAMAP-Rule" id="MF_00181"/>
    </source>
</evidence>
<dbReference type="SUPFAM" id="SSF52949">
    <property type="entry name" value="Macro domain-like"/>
    <property type="match status" value="1"/>
</dbReference>
<organism evidence="9 10">
    <name type="scientific">Piscirickettsia salmonis</name>
    <dbReference type="NCBI Taxonomy" id="1238"/>
    <lineage>
        <taxon>Bacteria</taxon>
        <taxon>Pseudomonadati</taxon>
        <taxon>Pseudomonadota</taxon>
        <taxon>Gammaproteobacteria</taxon>
        <taxon>Thiotrichales</taxon>
        <taxon>Piscirickettsiaceae</taxon>
        <taxon>Piscirickettsia</taxon>
    </lineage>
</organism>
<dbReference type="Gene3D" id="3.40.630.10">
    <property type="entry name" value="Zn peptidases"/>
    <property type="match status" value="1"/>
</dbReference>
<comment type="catalytic activity">
    <reaction evidence="1 8">
        <text>Release of an N-terminal amino acid, Xaa-|-Yaa-, in which Xaa is preferably Leu, but may be other amino acids including Pro although not Arg or Lys, and Yaa may be Pro. Amino acid amides and methyl esters are also readily hydrolyzed, but rates on arylamides are exceedingly low.</text>
        <dbReference type="EC" id="3.4.11.1"/>
    </reaction>
</comment>
<comment type="cofactor">
    <cofactor evidence="8">
        <name>Mn(2+)</name>
        <dbReference type="ChEBI" id="CHEBI:29035"/>
    </cofactor>
    <text evidence="8">Binds 2 manganese ions per subunit.</text>
</comment>
<evidence type="ECO:0000256" key="6">
    <source>
        <dbReference type="ARBA" id="ARBA00022801"/>
    </source>
</evidence>
<dbReference type="Pfam" id="PF02789">
    <property type="entry name" value="Peptidase_M17_N"/>
    <property type="match status" value="1"/>
</dbReference>
<dbReference type="EC" id="3.4.11.10" evidence="8"/>
<dbReference type="NCBIfam" id="NF002077">
    <property type="entry name" value="PRK00913.2-4"/>
    <property type="match status" value="1"/>
</dbReference>
<feature type="binding site" evidence="8">
    <location>
        <position position="285"/>
    </location>
    <ligand>
        <name>Mn(2+)</name>
        <dbReference type="ChEBI" id="CHEBI:29035"/>
        <label>2</label>
    </ligand>
</feature>
<dbReference type="PANTHER" id="PTHR11963:SF23">
    <property type="entry name" value="CYTOSOL AMINOPEPTIDASE"/>
    <property type="match status" value="1"/>
</dbReference>
<dbReference type="Proteomes" id="UP000029558">
    <property type="component" value="Chromosome"/>
</dbReference>
<dbReference type="InterPro" id="IPR023042">
    <property type="entry name" value="Peptidase_M17_leu_NH2_pept"/>
</dbReference>
<feature type="binding site" evidence="8">
    <location>
        <position position="346"/>
    </location>
    <ligand>
        <name>Mn(2+)</name>
        <dbReference type="ChEBI" id="CHEBI:29035"/>
        <label>2</label>
    </ligand>
</feature>
<comment type="catalytic activity">
    <reaction evidence="2 8">
        <text>Release of an N-terminal amino acid, preferentially leucine, but not glutamic or aspartic acids.</text>
        <dbReference type="EC" id="3.4.11.10"/>
    </reaction>
</comment>
<evidence type="ECO:0000256" key="7">
    <source>
        <dbReference type="ARBA" id="ARBA00023211"/>
    </source>
</evidence>
<dbReference type="InterPro" id="IPR043472">
    <property type="entry name" value="Macro_dom-like"/>
</dbReference>
<dbReference type="HAMAP" id="MF_00181">
    <property type="entry name" value="Cytosol_peptidase_M17"/>
    <property type="match status" value="1"/>
</dbReference>
<comment type="function">
    <text evidence="8">Presumably involved in the processing and regular turnover of intracellular proteins. Catalyzes the removal of unsubstituted N-terminal amino acids from various peptides.</text>
</comment>
<dbReference type="Gene3D" id="3.40.220.10">
    <property type="entry name" value="Leucine Aminopeptidase, subunit E, domain 1"/>
    <property type="match status" value="1"/>
</dbReference>
<accession>A0A1L6TB37</accession>
<dbReference type="GO" id="GO:0030145">
    <property type="term" value="F:manganese ion binding"/>
    <property type="evidence" value="ECO:0007669"/>
    <property type="project" value="UniProtKB-UniRule"/>
</dbReference>
<feature type="binding site" evidence="8">
    <location>
        <position position="262"/>
    </location>
    <ligand>
        <name>Mn(2+)</name>
        <dbReference type="ChEBI" id="CHEBI:29035"/>
        <label>2</label>
    </ligand>
</feature>
<dbReference type="GO" id="GO:0070006">
    <property type="term" value="F:metalloaminopeptidase activity"/>
    <property type="evidence" value="ECO:0007669"/>
    <property type="project" value="InterPro"/>
</dbReference>
<dbReference type="Pfam" id="PF00883">
    <property type="entry name" value="Peptidase_M17"/>
    <property type="match status" value="1"/>
</dbReference>
<gene>
    <name evidence="8" type="primary">pepA</name>
    <name evidence="9" type="ORF">KU39_1171</name>
</gene>
<dbReference type="InterPro" id="IPR008283">
    <property type="entry name" value="Peptidase_M17_N"/>
</dbReference>
<protein>
    <recommendedName>
        <fullName evidence="8">Probable cytosol aminopeptidase</fullName>
        <ecNumber evidence="8">3.4.11.1</ecNumber>
    </recommendedName>
    <alternativeName>
        <fullName evidence="8">Leucine aminopeptidase</fullName>
        <shortName evidence="8">LAP</shortName>
        <ecNumber evidence="8">3.4.11.10</ecNumber>
    </alternativeName>
    <alternativeName>
        <fullName evidence="8">Leucyl aminopeptidase</fullName>
    </alternativeName>
</protein>
<dbReference type="EC" id="3.4.11.1" evidence="8"/>
<feature type="binding site" evidence="8">
    <location>
        <position position="267"/>
    </location>
    <ligand>
        <name>Mn(2+)</name>
        <dbReference type="ChEBI" id="CHEBI:29035"/>
        <label>2</label>
    </ligand>
</feature>
<dbReference type="EMBL" id="CP012508">
    <property type="protein sequence ID" value="ALB22354.1"/>
    <property type="molecule type" value="Genomic_DNA"/>
</dbReference>
<dbReference type="CDD" id="cd00433">
    <property type="entry name" value="Peptidase_M17"/>
    <property type="match status" value="1"/>
</dbReference>
<comment type="subcellular location">
    <subcellularLocation>
        <location evidence="8">Cytoplasm</location>
    </subcellularLocation>
</comment>
<dbReference type="PRINTS" id="PR00481">
    <property type="entry name" value="LAMNOPPTDASE"/>
</dbReference>
<evidence type="ECO:0000256" key="2">
    <source>
        <dbReference type="ARBA" id="ARBA00000967"/>
    </source>
</evidence>
<dbReference type="RefSeq" id="WP_017376401.1">
    <property type="nucleotide sequence ID" value="NZ_CP012508.1"/>
</dbReference>
<keyword evidence="4 8" id="KW-0031">Aminopeptidase</keyword>
<feature type="binding site" evidence="8">
    <location>
        <position position="346"/>
    </location>
    <ligand>
        <name>Mn(2+)</name>
        <dbReference type="ChEBI" id="CHEBI:29035"/>
        <label>1</label>
    </ligand>
</feature>
<keyword evidence="6 8" id="KW-0378">Hydrolase</keyword>
<dbReference type="AlphaFoldDB" id="A0A1L6TB37"/>
<dbReference type="GO" id="GO:0006508">
    <property type="term" value="P:proteolysis"/>
    <property type="evidence" value="ECO:0007669"/>
    <property type="project" value="UniProtKB-KW"/>
</dbReference>
<evidence type="ECO:0000256" key="4">
    <source>
        <dbReference type="ARBA" id="ARBA00022438"/>
    </source>
</evidence>
<feature type="binding site" evidence="8">
    <location>
        <position position="344"/>
    </location>
    <ligand>
        <name>Mn(2+)</name>
        <dbReference type="ChEBI" id="CHEBI:29035"/>
        <label>1</label>
    </ligand>
</feature>
<reference evidence="9 10" key="1">
    <citation type="journal article" date="2014" name="Genome Announc.">
        <title>Comparative Genome Analysis of Two Isolates of the Fish Pathogen Piscirickettsia salmonis from Different Hosts Reveals Major Differences in Virulence-Associated Secretion Systems.</title>
        <authorList>
            <person name="Bohle H."/>
            <person name="Henriquez P."/>
            <person name="Grothusen H."/>
            <person name="Navas E."/>
            <person name="Sandoval A."/>
            <person name="Bustamante F."/>
            <person name="Bustos P."/>
            <person name="Mancilla M."/>
        </authorList>
    </citation>
    <scope>NUCLEOTIDE SEQUENCE [LARGE SCALE GENOMIC DNA]</scope>
    <source>
        <strain evidence="10">B1-32597</strain>
    </source>
</reference>
<feature type="binding site" evidence="8">
    <location>
        <position position="267"/>
    </location>
    <ligand>
        <name>Mn(2+)</name>
        <dbReference type="ChEBI" id="CHEBI:29035"/>
        <label>1</label>
    </ligand>
</feature>
<keyword evidence="7 8" id="KW-0464">Manganese</keyword>
<comment type="similarity">
    <text evidence="3 8">Belongs to the peptidase M17 family.</text>
</comment>
<sequence>MKFSLTQTAAHTIKSDCLVVAIFEGKELSETATAIDQATDGLISRFIARGDINGKSGQSLLIPEVSAITAERILLIGAGKKDKLTDLHFKTLHTKAMTKLKELTLNQVTFSTLELAICNNNAADKLSLAMQAIDASYYRVDGLKSQPKEQHIPDEFSFIGHASEADLSNANALLAGIHLTKDLANAPGNICTPSHFAKTAQELAQQYTRITTQIIDEEEGRDIGLNSFLAVGQGSEEPSKFIIMQYQGADNKDEAPIGFIGKGISFDSGGISIKPGEGMEGMKYDMCGAASVFGVFKAAAQMNLKKNLVGIIVAAENMPDGKALKPGDILTSYSGQTIEVINTDAEGRLALCDGLSYIEKFKPHAVIDIATLTGACVVALGEHNTGLMSNDDTFAKTLLQAGKEAADKAWQLPLDEEYQEQIDSPFADMANIGGRAAGTITAACFLSRFAKNYTWAHLDIAGSAGGVFDKKKGATARPVPLLMRYLSALT</sequence>
<dbReference type="PROSITE" id="PS00631">
    <property type="entry name" value="CYTOSOL_AP"/>
    <property type="match status" value="1"/>
</dbReference>
<dbReference type="PANTHER" id="PTHR11963">
    <property type="entry name" value="LEUCINE AMINOPEPTIDASE-RELATED"/>
    <property type="match status" value="1"/>
</dbReference>
<evidence type="ECO:0000256" key="3">
    <source>
        <dbReference type="ARBA" id="ARBA00009528"/>
    </source>
</evidence>
<dbReference type="SUPFAM" id="SSF53187">
    <property type="entry name" value="Zn-dependent exopeptidases"/>
    <property type="match status" value="1"/>
</dbReference>
<dbReference type="GO" id="GO:0005737">
    <property type="term" value="C:cytoplasm"/>
    <property type="evidence" value="ECO:0007669"/>
    <property type="project" value="UniProtKB-SubCell"/>
</dbReference>
<keyword evidence="8" id="KW-0963">Cytoplasm</keyword>
<proteinExistence type="inferred from homology"/>
<dbReference type="InterPro" id="IPR000819">
    <property type="entry name" value="Peptidase_M17_C"/>
</dbReference>
<evidence type="ECO:0000313" key="10">
    <source>
        <dbReference type="Proteomes" id="UP000029558"/>
    </source>
</evidence>
<feature type="active site" evidence="8">
    <location>
        <position position="274"/>
    </location>
</feature>
<evidence type="ECO:0000256" key="5">
    <source>
        <dbReference type="ARBA" id="ARBA00022670"/>
    </source>
</evidence>
<dbReference type="InterPro" id="IPR011356">
    <property type="entry name" value="Leucine_aapep/pepB"/>
</dbReference>
<evidence type="ECO:0000313" key="9">
    <source>
        <dbReference type="EMBL" id="ALB22354.1"/>
    </source>
</evidence>
<feature type="active site" evidence="8">
    <location>
        <position position="348"/>
    </location>
</feature>